<dbReference type="NCBIfam" id="TIGR00756">
    <property type="entry name" value="PPR"/>
    <property type="match status" value="1"/>
</dbReference>
<protein>
    <recommendedName>
        <fullName evidence="5">Pentatricopeptide repeat-containing protein</fullName>
    </recommendedName>
</protein>
<comment type="caution">
    <text evidence="3">The sequence shown here is derived from an EMBL/GenBank/DDBJ whole genome shotgun (WGS) entry which is preliminary data.</text>
</comment>
<reference evidence="3" key="1">
    <citation type="submission" date="2022-12" db="EMBL/GenBank/DDBJ databases">
        <title>Draft genome assemblies for two species of Escallonia (Escalloniales).</title>
        <authorList>
            <person name="Chanderbali A."/>
            <person name="Dervinis C."/>
            <person name="Anghel I."/>
            <person name="Soltis D."/>
            <person name="Soltis P."/>
            <person name="Zapata F."/>
        </authorList>
    </citation>
    <scope>NUCLEOTIDE SEQUENCE</scope>
    <source>
        <strain evidence="3">UCBG64.0493</strain>
        <tissue evidence="3">Leaf</tissue>
    </source>
</reference>
<feature type="repeat" description="PPR" evidence="2">
    <location>
        <begin position="146"/>
        <end position="182"/>
    </location>
</feature>
<evidence type="ECO:0000256" key="2">
    <source>
        <dbReference type="PROSITE-ProRule" id="PRU00708"/>
    </source>
</evidence>
<organism evidence="3 4">
    <name type="scientific">Escallonia herrerae</name>
    <dbReference type="NCBI Taxonomy" id="1293975"/>
    <lineage>
        <taxon>Eukaryota</taxon>
        <taxon>Viridiplantae</taxon>
        <taxon>Streptophyta</taxon>
        <taxon>Embryophyta</taxon>
        <taxon>Tracheophyta</taxon>
        <taxon>Spermatophyta</taxon>
        <taxon>Magnoliopsida</taxon>
        <taxon>eudicotyledons</taxon>
        <taxon>Gunneridae</taxon>
        <taxon>Pentapetalae</taxon>
        <taxon>asterids</taxon>
        <taxon>campanulids</taxon>
        <taxon>Escalloniales</taxon>
        <taxon>Escalloniaceae</taxon>
        <taxon>Escallonia</taxon>
    </lineage>
</organism>
<evidence type="ECO:0000313" key="4">
    <source>
        <dbReference type="Proteomes" id="UP001188597"/>
    </source>
</evidence>
<accession>A0AA89BGQ4</accession>
<dbReference type="Pfam" id="PF01535">
    <property type="entry name" value="PPR"/>
    <property type="match status" value="2"/>
</dbReference>
<name>A0AA89BGQ4_9ASTE</name>
<dbReference type="AlphaFoldDB" id="A0AA89BGQ4"/>
<evidence type="ECO:0000256" key="1">
    <source>
        <dbReference type="ARBA" id="ARBA00022737"/>
    </source>
</evidence>
<dbReference type="InterPro" id="IPR002885">
    <property type="entry name" value="PPR_rpt"/>
</dbReference>
<dbReference type="GO" id="GO:0003723">
    <property type="term" value="F:RNA binding"/>
    <property type="evidence" value="ECO:0007669"/>
    <property type="project" value="InterPro"/>
</dbReference>
<dbReference type="Gene3D" id="1.25.40.10">
    <property type="entry name" value="Tetratricopeptide repeat domain"/>
    <property type="match status" value="1"/>
</dbReference>
<sequence length="300" mass="32862">MYVPIPIRGGTTALNVATVDPRLIGKENFELLEHRTFLGCHDLDLLGSPRWSILGQAWVEKSPPWLSPSQVILNSLHGRGYWAALLISHCTRLQAPPPYARLVFDSAHQPNVLLFTAMLKFYTNLDAHGDVINLFDEMLKCGVKPDAFVYPIVVKSAGYAQNGFAEEAISLFSEMVSAGVHPDKTTWVAVISSCSSRGDPCVAESLLKLLDEKCIRLNVFVLTALLDMHAKCGNLACPVDIKQKIGSGRPRLACGPVITMHGLRIIYDAVSSGDATEQQHPRSQALLVDKLLSHLIRGLT</sequence>
<proteinExistence type="predicted"/>
<dbReference type="InterPro" id="IPR011990">
    <property type="entry name" value="TPR-like_helical_dom_sf"/>
</dbReference>
<evidence type="ECO:0008006" key="5">
    <source>
        <dbReference type="Google" id="ProtNLM"/>
    </source>
</evidence>
<dbReference type="InterPro" id="IPR046960">
    <property type="entry name" value="PPR_At4g14850-like_plant"/>
</dbReference>
<dbReference type="GO" id="GO:0009451">
    <property type="term" value="P:RNA modification"/>
    <property type="evidence" value="ECO:0007669"/>
    <property type="project" value="InterPro"/>
</dbReference>
<dbReference type="PANTHER" id="PTHR47926">
    <property type="entry name" value="PENTATRICOPEPTIDE REPEAT-CONTAINING PROTEIN"/>
    <property type="match status" value="1"/>
</dbReference>
<dbReference type="Proteomes" id="UP001188597">
    <property type="component" value="Unassembled WGS sequence"/>
</dbReference>
<evidence type="ECO:0000313" key="3">
    <source>
        <dbReference type="EMBL" id="KAK3031321.1"/>
    </source>
</evidence>
<gene>
    <name evidence="3" type="ORF">RJ639_035227</name>
</gene>
<keyword evidence="4" id="KW-1185">Reference proteome</keyword>
<keyword evidence="1" id="KW-0677">Repeat</keyword>
<feature type="repeat" description="PPR" evidence="2">
    <location>
        <begin position="111"/>
        <end position="145"/>
    </location>
</feature>
<dbReference type="EMBL" id="JAVXUP010000309">
    <property type="protein sequence ID" value="KAK3031321.1"/>
    <property type="molecule type" value="Genomic_DNA"/>
</dbReference>
<dbReference type="PROSITE" id="PS51375">
    <property type="entry name" value="PPR"/>
    <property type="match status" value="2"/>
</dbReference>